<keyword evidence="3" id="KW-0963">Cytoplasm</keyword>
<dbReference type="EC" id="2.7.1.24" evidence="3 4"/>
<dbReference type="NCBIfam" id="TIGR00152">
    <property type="entry name" value="dephospho-CoA kinase"/>
    <property type="match status" value="1"/>
</dbReference>
<dbReference type="HAMAP" id="MF_00376">
    <property type="entry name" value="Dephospho_CoA_kinase"/>
    <property type="match status" value="1"/>
</dbReference>
<keyword evidence="2 3" id="KW-0067">ATP-binding</keyword>
<evidence type="ECO:0000313" key="6">
    <source>
        <dbReference type="Proteomes" id="UP000830326"/>
    </source>
</evidence>
<comment type="function">
    <text evidence="3">Catalyzes the phosphorylation of the 3'-hydroxyl group of dephosphocoenzyme A to form coenzyme A.</text>
</comment>
<comment type="similarity">
    <text evidence="3">Belongs to the CoaE family.</text>
</comment>
<dbReference type="PROSITE" id="PS51219">
    <property type="entry name" value="DPCK"/>
    <property type="match status" value="1"/>
</dbReference>
<evidence type="ECO:0000256" key="1">
    <source>
        <dbReference type="ARBA" id="ARBA00022741"/>
    </source>
</evidence>
<organism evidence="5 6">
    <name type="scientific">Halobacillus amylolyticus</name>
    <dbReference type="NCBI Taxonomy" id="2932259"/>
    <lineage>
        <taxon>Bacteria</taxon>
        <taxon>Bacillati</taxon>
        <taxon>Bacillota</taxon>
        <taxon>Bacilli</taxon>
        <taxon>Bacillales</taxon>
        <taxon>Bacillaceae</taxon>
        <taxon>Halobacillus</taxon>
    </lineage>
</organism>
<dbReference type="CDD" id="cd02022">
    <property type="entry name" value="DPCK"/>
    <property type="match status" value="1"/>
</dbReference>
<comment type="subcellular location">
    <subcellularLocation>
        <location evidence="3">Cytoplasm</location>
    </subcellularLocation>
</comment>
<dbReference type="SUPFAM" id="SSF52540">
    <property type="entry name" value="P-loop containing nucleoside triphosphate hydrolases"/>
    <property type="match status" value="1"/>
</dbReference>
<keyword evidence="3" id="KW-0173">Coenzyme A biosynthesis</keyword>
<accession>A0ABY4HBA7</accession>
<dbReference type="Gene3D" id="3.40.50.300">
    <property type="entry name" value="P-loop containing nucleotide triphosphate hydrolases"/>
    <property type="match status" value="1"/>
</dbReference>
<dbReference type="RefSeq" id="WP_245032419.1">
    <property type="nucleotide sequence ID" value="NZ_CP095075.1"/>
</dbReference>
<proteinExistence type="inferred from homology"/>
<dbReference type="EMBL" id="CP095075">
    <property type="protein sequence ID" value="UOR11957.1"/>
    <property type="molecule type" value="Genomic_DNA"/>
</dbReference>
<dbReference type="InterPro" id="IPR027417">
    <property type="entry name" value="P-loop_NTPase"/>
</dbReference>
<reference evidence="5" key="1">
    <citation type="submission" date="2022-04" db="EMBL/GenBank/DDBJ databases">
        <title>Halobacillus sp. isolated from saltern.</title>
        <authorList>
            <person name="Won M."/>
            <person name="Lee C.-M."/>
            <person name="Woen H.-Y."/>
            <person name="Kwon S.-W."/>
        </authorList>
    </citation>
    <scope>NUCLEOTIDE SEQUENCE</scope>
    <source>
        <strain evidence="5">SSHM10-5</strain>
    </source>
</reference>
<dbReference type="PANTHER" id="PTHR10695">
    <property type="entry name" value="DEPHOSPHO-COA KINASE-RELATED"/>
    <property type="match status" value="1"/>
</dbReference>
<comment type="catalytic activity">
    <reaction evidence="3">
        <text>3'-dephospho-CoA + ATP = ADP + CoA + H(+)</text>
        <dbReference type="Rhea" id="RHEA:18245"/>
        <dbReference type="ChEBI" id="CHEBI:15378"/>
        <dbReference type="ChEBI" id="CHEBI:30616"/>
        <dbReference type="ChEBI" id="CHEBI:57287"/>
        <dbReference type="ChEBI" id="CHEBI:57328"/>
        <dbReference type="ChEBI" id="CHEBI:456216"/>
        <dbReference type="EC" id="2.7.1.24"/>
    </reaction>
</comment>
<evidence type="ECO:0000256" key="3">
    <source>
        <dbReference type="HAMAP-Rule" id="MF_00376"/>
    </source>
</evidence>
<dbReference type="Proteomes" id="UP000830326">
    <property type="component" value="Chromosome"/>
</dbReference>
<keyword evidence="6" id="KW-1185">Reference proteome</keyword>
<feature type="binding site" evidence="3">
    <location>
        <begin position="12"/>
        <end position="17"/>
    </location>
    <ligand>
        <name>ATP</name>
        <dbReference type="ChEBI" id="CHEBI:30616"/>
    </ligand>
</feature>
<sequence>MTVVIGLTGSIASGKSTVSQMFHDLIIPVVDADVISREVVHVGESAYEKIVDAFGEEVLYDDKTINRKRLGEIVFSNKEKRDQLNQIVHPEVRKEMLRQRDAYKADAAAAVVLDIPLLFESKLTDYADRTLVVYVDENTQLARLMERDQSSVEEAKQRISSQIPVRKKAEMADAVIDNTGTIEQSYAQLKSILKKWNIIN</sequence>
<protein>
    <recommendedName>
        <fullName evidence="3 4">Dephospho-CoA kinase</fullName>
        <ecNumber evidence="3 4">2.7.1.24</ecNumber>
    </recommendedName>
    <alternativeName>
        <fullName evidence="3">Dephosphocoenzyme A kinase</fullName>
    </alternativeName>
</protein>
<dbReference type="InterPro" id="IPR001977">
    <property type="entry name" value="Depp_CoAkinase"/>
</dbReference>
<keyword evidence="1 3" id="KW-0547">Nucleotide-binding</keyword>
<keyword evidence="3 5" id="KW-0808">Transferase</keyword>
<dbReference type="Pfam" id="PF01121">
    <property type="entry name" value="CoaE"/>
    <property type="match status" value="1"/>
</dbReference>
<gene>
    <name evidence="3 5" type="primary">coaE</name>
    <name evidence="5" type="ORF">MUO15_20805</name>
</gene>
<comment type="pathway">
    <text evidence="3">Cofactor biosynthesis; coenzyme A biosynthesis; CoA from (R)-pantothenate: step 5/5.</text>
</comment>
<dbReference type="PANTHER" id="PTHR10695:SF46">
    <property type="entry name" value="BIFUNCTIONAL COENZYME A SYNTHASE-RELATED"/>
    <property type="match status" value="1"/>
</dbReference>
<evidence type="ECO:0000256" key="2">
    <source>
        <dbReference type="ARBA" id="ARBA00022840"/>
    </source>
</evidence>
<evidence type="ECO:0000256" key="4">
    <source>
        <dbReference type="NCBIfam" id="TIGR00152"/>
    </source>
</evidence>
<name>A0ABY4HBA7_9BACI</name>
<dbReference type="GO" id="GO:0004140">
    <property type="term" value="F:dephospho-CoA kinase activity"/>
    <property type="evidence" value="ECO:0007669"/>
    <property type="project" value="UniProtKB-EC"/>
</dbReference>
<evidence type="ECO:0000313" key="5">
    <source>
        <dbReference type="EMBL" id="UOR11957.1"/>
    </source>
</evidence>
<keyword evidence="3 5" id="KW-0418">Kinase</keyword>